<evidence type="ECO:0000256" key="2">
    <source>
        <dbReference type="ARBA" id="ARBA00023125"/>
    </source>
</evidence>
<evidence type="ECO:0000313" key="6">
    <source>
        <dbReference type="Proteomes" id="UP000193749"/>
    </source>
</evidence>
<proteinExistence type="predicted"/>
<dbReference type="PANTHER" id="PTHR43537:SF49">
    <property type="entry name" value="TRANSCRIPTIONAL REGULATORY PROTEIN"/>
    <property type="match status" value="1"/>
</dbReference>
<comment type="caution">
    <text evidence="5">The sequence shown here is derived from an EMBL/GenBank/DDBJ whole genome shotgun (WGS) entry which is preliminary data.</text>
</comment>
<dbReference type="PROSITE" id="PS50949">
    <property type="entry name" value="HTH_GNTR"/>
    <property type="match status" value="1"/>
</dbReference>
<evidence type="ECO:0000313" key="5">
    <source>
        <dbReference type="EMBL" id="ORM93533.1"/>
    </source>
</evidence>
<dbReference type="InterPro" id="IPR011711">
    <property type="entry name" value="GntR_C"/>
</dbReference>
<dbReference type="Pfam" id="PF07729">
    <property type="entry name" value="FCD"/>
    <property type="match status" value="1"/>
</dbReference>
<dbReference type="CDD" id="cd07377">
    <property type="entry name" value="WHTH_GntR"/>
    <property type="match status" value="1"/>
</dbReference>
<dbReference type="GO" id="GO:0003677">
    <property type="term" value="F:DNA binding"/>
    <property type="evidence" value="ECO:0007669"/>
    <property type="project" value="UniProtKB-KW"/>
</dbReference>
<dbReference type="InterPro" id="IPR000524">
    <property type="entry name" value="Tscrpt_reg_HTH_GntR"/>
</dbReference>
<dbReference type="InterPro" id="IPR036390">
    <property type="entry name" value="WH_DNA-bd_sf"/>
</dbReference>
<keyword evidence="2" id="KW-0238">DNA-binding</keyword>
<dbReference type="SUPFAM" id="SSF48008">
    <property type="entry name" value="GntR ligand-binding domain-like"/>
    <property type="match status" value="1"/>
</dbReference>
<dbReference type="Gene3D" id="1.10.10.10">
    <property type="entry name" value="Winged helix-like DNA-binding domain superfamily/Winged helix DNA-binding domain"/>
    <property type="match status" value="1"/>
</dbReference>
<dbReference type="Gene3D" id="1.20.120.530">
    <property type="entry name" value="GntR ligand-binding domain-like"/>
    <property type="match status" value="1"/>
</dbReference>
<dbReference type="STRING" id="55209.HA50_09310"/>
<dbReference type="PANTHER" id="PTHR43537">
    <property type="entry name" value="TRANSCRIPTIONAL REGULATOR, GNTR FAMILY"/>
    <property type="match status" value="1"/>
</dbReference>
<dbReference type="SMART" id="SM00895">
    <property type="entry name" value="FCD"/>
    <property type="match status" value="1"/>
</dbReference>
<protein>
    <submittedName>
        <fullName evidence="5">Transcriptional regulator</fullName>
    </submittedName>
</protein>
<dbReference type="OrthoDB" id="8689330at2"/>
<dbReference type="RefSeq" id="WP_084874594.1">
    <property type="nucleotide sequence ID" value="NZ_JAGGMY010000001.1"/>
</dbReference>
<keyword evidence="6" id="KW-1185">Reference proteome</keyword>
<dbReference type="SMART" id="SM00345">
    <property type="entry name" value="HTH_GNTR"/>
    <property type="match status" value="1"/>
</dbReference>
<evidence type="ECO:0000256" key="3">
    <source>
        <dbReference type="ARBA" id="ARBA00023163"/>
    </source>
</evidence>
<dbReference type="Proteomes" id="UP000193749">
    <property type="component" value="Unassembled WGS sequence"/>
</dbReference>
<dbReference type="InterPro" id="IPR008920">
    <property type="entry name" value="TF_FadR/GntR_C"/>
</dbReference>
<keyword evidence="3" id="KW-0804">Transcription</keyword>
<dbReference type="PRINTS" id="PR00035">
    <property type="entry name" value="HTHGNTR"/>
</dbReference>
<dbReference type="InterPro" id="IPR036388">
    <property type="entry name" value="WH-like_DNA-bd_sf"/>
</dbReference>
<organism evidence="5 6">
    <name type="scientific">Pantoea cypripedii</name>
    <name type="common">Pectobacterium cypripedii</name>
    <name type="synonym">Erwinia cypripedii</name>
    <dbReference type="NCBI Taxonomy" id="55209"/>
    <lineage>
        <taxon>Bacteria</taxon>
        <taxon>Pseudomonadati</taxon>
        <taxon>Pseudomonadota</taxon>
        <taxon>Gammaproteobacteria</taxon>
        <taxon>Enterobacterales</taxon>
        <taxon>Erwiniaceae</taxon>
        <taxon>Pantoea</taxon>
    </lineage>
</organism>
<dbReference type="Pfam" id="PF00392">
    <property type="entry name" value="GntR"/>
    <property type="match status" value="1"/>
</dbReference>
<sequence length="225" mass="24955">MSEQKSLSRLAGTSLADGLKQSLEKEIASGVLEPGKRLDEKEIAARFDVSRTPVREAFRLLAADGLVDLNGRQGVMVRALGMNTLLEMFQVMAELEGLCARLAARRIAPDQLHQLRQIHQQMADQGTSISPAAFYDMNLSFHEAIYAFARNEFLAEETRALRNRVGVYRRRVTFHPGRVNKTLEEHGAIVEAIARNDADAAHDAMRKHLTLLGDDLVDFIAGFAG</sequence>
<dbReference type="EMBL" id="MLJI01000001">
    <property type="protein sequence ID" value="ORM93533.1"/>
    <property type="molecule type" value="Genomic_DNA"/>
</dbReference>
<accession>A0A1X1EUG0</accession>
<feature type="domain" description="HTH gntR-type" evidence="4">
    <location>
        <begin position="13"/>
        <end position="80"/>
    </location>
</feature>
<keyword evidence="1" id="KW-0805">Transcription regulation</keyword>
<reference evidence="5 6" key="1">
    <citation type="journal article" date="2017" name="Antonie Van Leeuwenhoek">
        <title>Phylogenomic resolution of the bacterial genus Pantoea and its relationship with Erwinia and Tatumella.</title>
        <authorList>
            <person name="Palmer M."/>
            <person name="Steenkamp E.T."/>
            <person name="Coetzee M.P."/>
            <person name="Chan W.Y."/>
            <person name="van Zyl E."/>
            <person name="De Maayer P."/>
            <person name="Coutinho T.A."/>
            <person name="Blom J."/>
            <person name="Smits T.H."/>
            <person name="Duffy B."/>
            <person name="Venter S.N."/>
        </authorList>
    </citation>
    <scope>NUCLEOTIDE SEQUENCE [LARGE SCALE GENOMIC DNA]</scope>
    <source>
        <strain evidence="5 6">LMG 2657</strain>
    </source>
</reference>
<dbReference type="SUPFAM" id="SSF46785">
    <property type="entry name" value="Winged helix' DNA-binding domain"/>
    <property type="match status" value="1"/>
</dbReference>
<evidence type="ECO:0000259" key="4">
    <source>
        <dbReference type="PROSITE" id="PS50949"/>
    </source>
</evidence>
<dbReference type="GO" id="GO:0003700">
    <property type="term" value="F:DNA-binding transcription factor activity"/>
    <property type="evidence" value="ECO:0007669"/>
    <property type="project" value="InterPro"/>
</dbReference>
<gene>
    <name evidence="5" type="ORF">HA50_09310</name>
</gene>
<evidence type="ECO:0000256" key="1">
    <source>
        <dbReference type="ARBA" id="ARBA00023015"/>
    </source>
</evidence>
<dbReference type="AlphaFoldDB" id="A0A1X1EUG0"/>
<name>A0A1X1EUG0_PANCY</name>